<dbReference type="InterPro" id="IPR007197">
    <property type="entry name" value="rSAM"/>
</dbReference>
<sequence length="258" mass="29544">MKGYDPFQLGEAVKRFVTRVVSGVEERKYYRFRGGKWYGGVATGDVVGCNLRCKFCWSWRFTHTTDRGEFCSPSKAFEEMQSIAEERGYSYVRVSGGEPTLSFHHILELLKLFDETGLTFILETNGLLIGKERGYADALANHSVVVRVSFKGATEEEFTMLTGARPEFYEYQFKALENLVNAGLRPGVEVYPAIMLSFSTEESYSKFKKRLREIDPRLAESIDEEYVILYPHVVEILKRHGLRPRIAFTPDNIPTSMI</sequence>
<evidence type="ECO:0000256" key="9">
    <source>
        <dbReference type="ARBA" id="ARBA00023231"/>
    </source>
</evidence>
<dbReference type="SUPFAM" id="SSF102114">
    <property type="entry name" value="Radical SAM enzymes"/>
    <property type="match status" value="1"/>
</dbReference>
<dbReference type="AlphaFoldDB" id="A0A7C4BCN3"/>
<dbReference type="SFLD" id="SFLDS00029">
    <property type="entry name" value="Radical_SAM"/>
    <property type="match status" value="1"/>
</dbReference>
<dbReference type="GO" id="GO:0051539">
    <property type="term" value="F:4 iron, 4 sulfur cluster binding"/>
    <property type="evidence" value="ECO:0007669"/>
    <property type="project" value="UniProtKB-KW"/>
</dbReference>
<evidence type="ECO:0000256" key="4">
    <source>
        <dbReference type="ARBA" id="ARBA00022485"/>
    </source>
</evidence>
<evidence type="ECO:0000256" key="1">
    <source>
        <dbReference type="ARBA" id="ARBA00001966"/>
    </source>
</evidence>
<dbReference type="CDD" id="cd01335">
    <property type="entry name" value="Radical_SAM"/>
    <property type="match status" value="1"/>
</dbReference>
<protein>
    <submittedName>
        <fullName evidence="12">Radical SAM protein</fullName>
    </submittedName>
</protein>
<organism evidence="12">
    <name type="scientific">Ignisphaera aggregans</name>
    <dbReference type="NCBI Taxonomy" id="334771"/>
    <lineage>
        <taxon>Archaea</taxon>
        <taxon>Thermoproteota</taxon>
        <taxon>Thermoprotei</taxon>
        <taxon>Desulfurococcales</taxon>
        <taxon>Desulfurococcaceae</taxon>
        <taxon>Ignisphaera</taxon>
    </lineage>
</organism>
<dbReference type="PANTHER" id="PTHR43787">
    <property type="entry name" value="FEMO COFACTOR BIOSYNTHESIS PROTEIN NIFB-RELATED"/>
    <property type="match status" value="1"/>
</dbReference>
<keyword evidence="5" id="KW-0949">S-adenosyl-L-methionine</keyword>
<comment type="pathway">
    <text evidence="2">Cofactor biosynthesis; Fe-Mo cofactor biosynthesis.</text>
</comment>
<evidence type="ECO:0000256" key="2">
    <source>
        <dbReference type="ARBA" id="ARBA00005155"/>
    </source>
</evidence>
<evidence type="ECO:0000256" key="8">
    <source>
        <dbReference type="ARBA" id="ARBA00023014"/>
    </source>
</evidence>
<dbReference type="SFLD" id="SFLDG01067">
    <property type="entry name" value="SPASM/twitch_domain_containing"/>
    <property type="match status" value="1"/>
</dbReference>
<evidence type="ECO:0000313" key="12">
    <source>
        <dbReference type="EMBL" id="HGI88139.1"/>
    </source>
</evidence>
<evidence type="ECO:0000259" key="11">
    <source>
        <dbReference type="PROSITE" id="PS51918"/>
    </source>
</evidence>
<keyword evidence="10" id="KW-0456">Lyase</keyword>
<dbReference type="InterPro" id="IPR013785">
    <property type="entry name" value="Aldolase_TIM"/>
</dbReference>
<dbReference type="EMBL" id="DTFF01000063">
    <property type="protein sequence ID" value="HGI88139.1"/>
    <property type="molecule type" value="Genomic_DNA"/>
</dbReference>
<keyword evidence="8" id="KW-0411">Iron-sulfur</keyword>
<dbReference type="InterPro" id="IPR058240">
    <property type="entry name" value="rSAM_sf"/>
</dbReference>
<keyword evidence="4" id="KW-0004">4Fe-4S</keyword>
<dbReference type="Gene3D" id="3.20.20.70">
    <property type="entry name" value="Aldolase class I"/>
    <property type="match status" value="1"/>
</dbReference>
<evidence type="ECO:0000256" key="7">
    <source>
        <dbReference type="ARBA" id="ARBA00023004"/>
    </source>
</evidence>
<dbReference type="GO" id="GO:0046872">
    <property type="term" value="F:metal ion binding"/>
    <property type="evidence" value="ECO:0007669"/>
    <property type="project" value="UniProtKB-KW"/>
</dbReference>
<evidence type="ECO:0000256" key="3">
    <source>
        <dbReference type="ARBA" id="ARBA00006804"/>
    </source>
</evidence>
<dbReference type="GO" id="GO:0016829">
    <property type="term" value="F:lyase activity"/>
    <property type="evidence" value="ECO:0007669"/>
    <property type="project" value="UniProtKB-KW"/>
</dbReference>
<name>A0A7C4BCN3_9CREN</name>
<dbReference type="PROSITE" id="PS51918">
    <property type="entry name" value="RADICAL_SAM"/>
    <property type="match status" value="1"/>
</dbReference>
<evidence type="ECO:0000256" key="5">
    <source>
        <dbReference type="ARBA" id="ARBA00022691"/>
    </source>
</evidence>
<evidence type="ECO:0000256" key="6">
    <source>
        <dbReference type="ARBA" id="ARBA00022723"/>
    </source>
</evidence>
<evidence type="ECO:0000256" key="10">
    <source>
        <dbReference type="ARBA" id="ARBA00023239"/>
    </source>
</evidence>
<feature type="domain" description="Radical SAM core" evidence="11">
    <location>
        <begin position="33"/>
        <end position="258"/>
    </location>
</feature>
<keyword evidence="9" id="KW-0535">Nitrogen fixation</keyword>
<comment type="similarity">
    <text evidence="3">Belongs to the radical SAM superfamily. NifB family.</text>
</comment>
<gene>
    <name evidence="12" type="ORF">ENV14_07125</name>
</gene>
<proteinExistence type="inferred from homology"/>
<accession>A0A7C4BCN3</accession>
<comment type="cofactor">
    <cofactor evidence="1">
        <name>[4Fe-4S] cluster</name>
        <dbReference type="ChEBI" id="CHEBI:49883"/>
    </cofactor>
</comment>
<dbReference type="PANTHER" id="PTHR43787:SF13">
    <property type="entry name" value="FEMO COFACTOR BIOSYNTHESIS PROTEIN NIFB"/>
    <property type="match status" value="1"/>
</dbReference>
<keyword evidence="6" id="KW-0479">Metal-binding</keyword>
<keyword evidence="7" id="KW-0408">Iron</keyword>
<dbReference type="Pfam" id="PF04055">
    <property type="entry name" value="Radical_SAM"/>
    <property type="match status" value="1"/>
</dbReference>
<reference evidence="12" key="1">
    <citation type="journal article" date="2020" name="mSystems">
        <title>Genome- and Community-Level Interaction Insights into Carbon Utilization and Element Cycling Functions of Hydrothermarchaeota in Hydrothermal Sediment.</title>
        <authorList>
            <person name="Zhou Z."/>
            <person name="Liu Y."/>
            <person name="Xu W."/>
            <person name="Pan J."/>
            <person name="Luo Z.H."/>
            <person name="Li M."/>
        </authorList>
    </citation>
    <scope>NUCLEOTIDE SEQUENCE [LARGE SCALE GENOMIC DNA]</scope>
    <source>
        <strain evidence="12">SpSt-732</strain>
    </source>
</reference>
<comment type="caution">
    <text evidence="12">The sequence shown here is derived from an EMBL/GenBank/DDBJ whole genome shotgun (WGS) entry which is preliminary data.</text>
</comment>